<feature type="region of interest" description="Disordered" evidence="1">
    <location>
        <begin position="1"/>
        <end position="71"/>
    </location>
</feature>
<sequence>MHGFSIFRIDRFQRRQPASGRQAPQRSEVLWEPACWRSRHPESSGTPQRYHRQQAGSHRPWQQPYRGTDQA</sequence>
<dbReference type="Proteomes" id="UP000031535">
    <property type="component" value="Unassembled WGS sequence"/>
</dbReference>
<evidence type="ECO:0000313" key="2">
    <source>
        <dbReference type="EMBL" id="KIH82269.1"/>
    </source>
</evidence>
<evidence type="ECO:0000313" key="3">
    <source>
        <dbReference type="Proteomes" id="UP000031535"/>
    </source>
</evidence>
<gene>
    <name evidence="2" type="ORF">UCMB321_3945</name>
</gene>
<name>A0A0C2E8S9_9PSED</name>
<accession>A0A0C2E8S9</accession>
<dbReference type="EMBL" id="JXDG01000054">
    <property type="protein sequence ID" value="KIH82269.1"/>
    <property type="molecule type" value="Genomic_DNA"/>
</dbReference>
<comment type="caution">
    <text evidence="2">The sequence shown here is derived from an EMBL/GenBank/DDBJ whole genome shotgun (WGS) entry which is preliminary data.</text>
</comment>
<keyword evidence="3" id="KW-1185">Reference proteome</keyword>
<proteinExistence type="predicted"/>
<dbReference type="PATRIC" id="fig|226910.6.peg.3937"/>
<protein>
    <submittedName>
        <fullName evidence="2">Uncharacterized protein</fullName>
    </submittedName>
</protein>
<reference evidence="2 3" key="1">
    <citation type="submission" date="2015-01" db="EMBL/GenBank/DDBJ databases">
        <title>Complete genome of Pseudomonas batumici UCM B-321 producer of the batumin antibiotic with strong antistaphilococcal and potential anticancer activity.</title>
        <authorList>
            <person name="Klochko V.V."/>
            <person name="Zelena L.B."/>
            <person name="Elena K.A."/>
            <person name="Reva O.N."/>
        </authorList>
    </citation>
    <scope>NUCLEOTIDE SEQUENCE [LARGE SCALE GENOMIC DNA]</scope>
    <source>
        <strain evidence="2 3">UCM B-321</strain>
    </source>
</reference>
<organism evidence="2 3">
    <name type="scientific">Pseudomonas batumici</name>
    <dbReference type="NCBI Taxonomy" id="226910"/>
    <lineage>
        <taxon>Bacteria</taxon>
        <taxon>Pseudomonadati</taxon>
        <taxon>Pseudomonadota</taxon>
        <taxon>Gammaproteobacteria</taxon>
        <taxon>Pseudomonadales</taxon>
        <taxon>Pseudomonadaceae</taxon>
        <taxon>Pseudomonas</taxon>
    </lineage>
</organism>
<dbReference type="AlphaFoldDB" id="A0A0C2E8S9"/>
<evidence type="ECO:0000256" key="1">
    <source>
        <dbReference type="SAM" id="MobiDB-lite"/>
    </source>
</evidence>